<feature type="region of interest" description="Disordered" evidence="1">
    <location>
        <begin position="236"/>
        <end position="384"/>
    </location>
</feature>
<dbReference type="HOGENOM" id="CLU_042883_0_0_1"/>
<accession>W4JQS3</accession>
<dbReference type="GeneID" id="20672447"/>
<feature type="region of interest" description="Disordered" evidence="1">
    <location>
        <begin position="433"/>
        <end position="452"/>
    </location>
</feature>
<organism evidence="4 5">
    <name type="scientific">Heterobasidion irregulare (strain TC 32-1)</name>
    <dbReference type="NCBI Taxonomy" id="747525"/>
    <lineage>
        <taxon>Eukaryota</taxon>
        <taxon>Fungi</taxon>
        <taxon>Dikarya</taxon>
        <taxon>Basidiomycota</taxon>
        <taxon>Agaricomycotina</taxon>
        <taxon>Agaricomycetes</taxon>
        <taxon>Russulales</taxon>
        <taxon>Bondarzewiaceae</taxon>
        <taxon>Heterobasidion</taxon>
        <taxon>Heterobasidion annosum species complex</taxon>
    </lineage>
</organism>
<feature type="transmembrane region" description="Helical" evidence="2">
    <location>
        <begin position="117"/>
        <end position="140"/>
    </location>
</feature>
<keyword evidence="2" id="KW-0472">Membrane</keyword>
<feature type="transmembrane region" description="Helical" evidence="2">
    <location>
        <begin position="70"/>
        <end position="97"/>
    </location>
</feature>
<dbReference type="AlphaFoldDB" id="W4JQS3"/>
<feature type="compositionally biased region" description="Low complexity" evidence="1">
    <location>
        <begin position="325"/>
        <end position="359"/>
    </location>
</feature>
<dbReference type="OrthoDB" id="3256745at2759"/>
<keyword evidence="5" id="KW-1185">Reference proteome</keyword>
<keyword evidence="2" id="KW-1133">Transmembrane helix</keyword>
<feature type="region of interest" description="Disordered" evidence="1">
    <location>
        <begin position="461"/>
        <end position="496"/>
    </location>
</feature>
<reference evidence="4 5" key="1">
    <citation type="journal article" date="2012" name="New Phytol.">
        <title>Insight into trade-off between wood decay and parasitism from the genome of a fungal forest pathogen.</title>
        <authorList>
            <person name="Olson A."/>
            <person name="Aerts A."/>
            <person name="Asiegbu F."/>
            <person name="Belbahri L."/>
            <person name="Bouzid O."/>
            <person name="Broberg A."/>
            <person name="Canback B."/>
            <person name="Coutinho P.M."/>
            <person name="Cullen D."/>
            <person name="Dalman K."/>
            <person name="Deflorio G."/>
            <person name="van Diepen L.T."/>
            <person name="Dunand C."/>
            <person name="Duplessis S."/>
            <person name="Durling M."/>
            <person name="Gonthier P."/>
            <person name="Grimwood J."/>
            <person name="Fossdal C.G."/>
            <person name="Hansson D."/>
            <person name="Henrissat B."/>
            <person name="Hietala A."/>
            <person name="Himmelstrand K."/>
            <person name="Hoffmeister D."/>
            <person name="Hogberg N."/>
            <person name="James T.Y."/>
            <person name="Karlsson M."/>
            <person name="Kohler A."/>
            <person name="Kues U."/>
            <person name="Lee Y.H."/>
            <person name="Lin Y.C."/>
            <person name="Lind M."/>
            <person name="Lindquist E."/>
            <person name="Lombard V."/>
            <person name="Lucas S."/>
            <person name="Lunden K."/>
            <person name="Morin E."/>
            <person name="Murat C."/>
            <person name="Park J."/>
            <person name="Raffaello T."/>
            <person name="Rouze P."/>
            <person name="Salamov A."/>
            <person name="Schmutz J."/>
            <person name="Solheim H."/>
            <person name="Stahlberg J."/>
            <person name="Velez H."/>
            <person name="de Vries R.P."/>
            <person name="Wiebenga A."/>
            <person name="Woodward S."/>
            <person name="Yakovlev I."/>
            <person name="Garbelotto M."/>
            <person name="Martin F."/>
            <person name="Grigoriev I.V."/>
            <person name="Stenlid J."/>
        </authorList>
    </citation>
    <scope>NUCLEOTIDE SEQUENCE [LARGE SCALE GENOMIC DNA]</scope>
    <source>
        <strain evidence="4 5">TC 32-1</strain>
    </source>
</reference>
<dbReference type="Proteomes" id="UP000030671">
    <property type="component" value="Unassembled WGS sequence"/>
</dbReference>
<dbReference type="STRING" id="747525.W4JQS3"/>
<dbReference type="InParanoid" id="W4JQS3"/>
<protein>
    <submittedName>
        <fullName evidence="4">Uncharacterized protein</fullName>
    </submittedName>
</protein>
<evidence type="ECO:0000313" key="5">
    <source>
        <dbReference type="Proteomes" id="UP000030671"/>
    </source>
</evidence>
<feature type="non-terminal residue" evidence="4">
    <location>
        <position position="496"/>
    </location>
</feature>
<keyword evidence="3" id="KW-0732">Signal</keyword>
<evidence type="ECO:0000313" key="4">
    <source>
        <dbReference type="EMBL" id="ETW75912.1"/>
    </source>
</evidence>
<feature type="signal peptide" evidence="3">
    <location>
        <begin position="1"/>
        <end position="21"/>
    </location>
</feature>
<evidence type="ECO:0000256" key="2">
    <source>
        <dbReference type="SAM" id="Phobius"/>
    </source>
</evidence>
<feature type="chain" id="PRO_5004843759" evidence="3">
    <location>
        <begin position="22"/>
        <end position="496"/>
    </location>
</feature>
<keyword evidence="2" id="KW-0812">Transmembrane</keyword>
<proteinExistence type="predicted"/>
<feature type="compositionally biased region" description="Basic and acidic residues" evidence="1">
    <location>
        <begin position="434"/>
        <end position="445"/>
    </location>
</feature>
<gene>
    <name evidence="4" type="ORF">HETIRDRAFT_390342</name>
</gene>
<evidence type="ECO:0000256" key="3">
    <source>
        <dbReference type="SAM" id="SignalP"/>
    </source>
</evidence>
<dbReference type="KEGG" id="hir:HETIRDRAFT_390342"/>
<sequence>MLPLALKVLWLVLSVLGTASAWAVLIPFAHAVGAAWAPVLYCLAVTVLQGAFCLGMIWRMDTHRMPHAFCVAQTALMSVSGHVLAGVCASFTAALYLSVHRPQRLQNTPSPLAWRAGYLWLVGVFPAAAFAAYLTVILRLDAVRPSNDMYCDATSPLWPRLLSYAGAPLLLAAPSLVLSSLTGCRIIKMHSQTRRWRYTHASRPSFTRSLPYSSSAAAAFEPADVRLDVKRPASPLPHALPLPHPHIHPHALPLPLTPHPHPAPSSTKASASASESTLHASLSQHTHTHAHTHTPPPPLPPLDLSILPPFSLPLPPSLPPPSPSPASTHASLATTTTATTTATTTSSRRSPSPSPITFAPVPPPLPRPRHGPAGAPSSDPAARYMPAFPDPGAFGAYDAFAVPPGPAGAGAGAAMVDREASALAGLVGVAGARADSDEAREEEAGAKMGDAGDEITLEVLRWARDDDGDDEYQDNDDHGPSAKGASAGRALSLPLS</sequence>
<feature type="compositionally biased region" description="Pro residues" evidence="1">
    <location>
        <begin position="310"/>
        <end position="324"/>
    </location>
</feature>
<dbReference type="RefSeq" id="XP_009552150.1">
    <property type="nucleotide sequence ID" value="XM_009553855.1"/>
</dbReference>
<evidence type="ECO:0000256" key="1">
    <source>
        <dbReference type="SAM" id="MobiDB-lite"/>
    </source>
</evidence>
<feature type="transmembrane region" description="Helical" evidence="2">
    <location>
        <begin position="33"/>
        <end position="58"/>
    </location>
</feature>
<dbReference type="eggNOG" id="ENOG502SQ9W">
    <property type="taxonomic scope" value="Eukaryota"/>
</dbReference>
<feature type="transmembrane region" description="Helical" evidence="2">
    <location>
        <begin position="161"/>
        <end position="181"/>
    </location>
</feature>
<feature type="compositionally biased region" description="Low complexity" evidence="1">
    <location>
        <begin position="264"/>
        <end position="285"/>
    </location>
</feature>
<dbReference type="EMBL" id="KI925465">
    <property type="protein sequence ID" value="ETW75912.1"/>
    <property type="molecule type" value="Genomic_DNA"/>
</dbReference>
<feature type="compositionally biased region" description="Low complexity" evidence="1">
    <location>
        <begin position="371"/>
        <end position="382"/>
    </location>
</feature>
<name>W4JQS3_HETIT</name>